<dbReference type="RefSeq" id="WP_146228625.1">
    <property type="nucleotide sequence ID" value="NZ_JAMOFZ010000001.1"/>
</dbReference>
<sequence length="537" mass="58240">MVQQLNQQGVAMAAALAAGGGQNMLDRVIAYVAPQYAVQRLAARGALALSGGYTGARLDRAALSRYAPRAGGPASDIARDLPMLRARSRDQVRNAPVATGAVGSTVSHVVGTGLSFSPAIDAIRLGLDEDQAAEWQSDTQRKFGAWAISPDCATSRNLNFYGLQELAFRSALESGDVFATTPMPVRAGRRRLALQLIEADRVCNPHGAVNTDLLQDGVELAAETGEAMYVHIARRHPGDPAGIANAWDRMAVRGPSGRRNVIHLYKALRPGQVRGVPWLAPIIEPLKQLQRYSDAELQAAVVSGLFAVFIKMDPTAFGDLFDDDAQGVLADKAGKWSGEMEAGQVVNLLPGEEAMPVNPGRPNAQFDPFVQAILRQIGMALELPYEVLVMHFQSSYSAARGALLMAWKLFRSRRDWVATYFCQPVYETWLAHEVAEGRIAAPGFFADESVRAAWSLGTWVGDGPGSIDPTKEVAAAWDRVEMGISTLAAESVLHDGVEWEIKQRQRRREVDRQRRDGTFVSNKAASQVSTDLLDGIK</sequence>
<dbReference type="GO" id="GO:0019068">
    <property type="term" value="P:virion assembly"/>
    <property type="evidence" value="ECO:0007669"/>
    <property type="project" value="InterPro"/>
</dbReference>
<organism evidence="1 2">
    <name type="scientific">Xylophilus ampelinus</name>
    <dbReference type="NCBI Taxonomy" id="54067"/>
    <lineage>
        <taxon>Bacteria</taxon>
        <taxon>Pseudomonadati</taxon>
        <taxon>Pseudomonadota</taxon>
        <taxon>Betaproteobacteria</taxon>
        <taxon>Burkholderiales</taxon>
        <taxon>Xylophilus</taxon>
    </lineage>
</organism>
<dbReference type="Proteomes" id="UP000247540">
    <property type="component" value="Unassembled WGS sequence"/>
</dbReference>
<reference evidence="1 2" key="1">
    <citation type="submission" date="2018-06" db="EMBL/GenBank/DDBJ databases">
        <title>Genomic Encyclopedia of Type Strains, Phase III (KMG-III): the genomes of soil and plant-associated and newly described type strains.</title>
        <authorList>
            <person name="Whitman W."/>
        </authorList>
    </citation>
    <scope>NUCLEOTIDE SEQUENCE [LARGE SCALE GENOMIC DNA]</scope>
    <source>
        <strain evidence="1 2">CECT 7646</strain>
    </source>
</reference>
<comment type="caution">
    <text evidence="1">The sequence shown here is derived from an EMBL/GenBank/DDBJ whole genome shotgun (WGS) entry which is preliminary data.</text>
</comment>
<proteinExistence type="predicted"/>
<dbReference type="NCBIfam" id="TIGR01539">
    <property type="entry name" value="portal_lambda"/>
    <property type="match status" value="1"/>
</dbReference>
<gene>
    <name evidence="1" type="ORF">DFQ15_102199</name>
</gene>
<dbReference type="OrthoDB" id="622132at2"/>
<dbReference type="InterPro" id="IPR006429">
    <property type="entry name" value="Phage_lambda_portal"/>
</dbReference>
<dbReference type="AlphaFoldDB" id="A0A318SKQ8"/>
<dbReference type="Pfam" id="PF05136">
    <property type="entry name" value="Phage_portal_2"/>
    <property type="match status" value="1"/>
</dbReference>
<evidence type="ECO:0000313" key="2">
    <source>
        <dbReference type="Proteomes" id="UP000247540"/>
    </source>
</evidence>
<dbReference type="GO" id="GO:0005198">
    <property type="term" value="F:structural molecule activity"/>
    <property type="evidence" value="ECO:0007669"/>
    <property type="project" value="InterPro"/>
</dbReference>
<protein>
    <submittedName>
        <fullName evidence="1">Lambda family phage portal protein</fullName>
    </submittedName>
</protein>
<name>A0A318SKQ8_9BURK</name>
<keyword evidence="2" id="KW-1185">Reference proteome</keyword>
<evidence type="ECO:0000313" key="1">
    <source>
        <dbReference type="EMBL" id="PYE79466.1"/>
    </source>
</evidence>
<dbReference type="EMBL" id="QJTC01000002">
    <property type="protein sequence ID" value="PYE79466.1"/>
    <property type="molecule type" value="Genomic_DNA"/>
</dbReference>
<accession>A0A318SKQ8</accession>